<keyword evidence="2" id="KW-1185">Reference proteome</keyword>
<comment type="caution">
    <text evidence="1">The sequence shown here is derived from an EMBL/GenBank/DDBJ whole genome shotgun (WGS) entry which is preliminary data.</text>
</comment>
<organism evidence="1 2">
    <name type="scientific">Dillenia turbinata</name>
    <dbReference type="NCBI Taxonomy" id="194707"/>
    <lineage>
        <taxon>Eukaryota</taxon>
        <taxon>Viridiplantae</taxon>
        <taxon>Streptophyta</taxon>
        <taxon>Embryophyta</taxon>
        <taxon>Tracheophyta</taxon>
        <taxon>Spermatophyta</taxon>
        <taxon>Magnoliopsida</taxon>
        <taxon>eudicotyledons</taxon>
        <taxon>Gunneridae</taxon>
        <taxon>Pentapetalae</taxon>
        <taxon>Dilleniales</taxon>
        <taxon>Dilleniaceae</taxon>
        <taxon>Dillenia</taxon>
    </lineage>
</organism>
<proteinExistence type="predicted"/>
<evidence type="ECO:0000313" key="2">
    <source>
        <dbReference type="Proteomes" id="UP001370490"/>
    </source>
</evidence>
<dbReference type="EMBL" id="JBAMMX010000014">
    <property type="protein sequence ID" value="KAK6928150.1"/>
    <property type="molecule type" value="Genomic_DNA"/>
</dbReference>
<name>A0AAN8V603_9MAGN</name>
<dbReference type="AlphaFoldDB" id="A0AAN8V603"/>
<accession>A0AAN8V603</accession>
<protein>
    <submittedName>
        <fullName evidence="1">Uncharacterized protein</fullName>
    </submittedName>
</protein>
<reference evidence="1 2" key="1">
    <citation type="submission" date="2023-12" db="EMBL/GenBank/DDBJ databases">
        <title>A high-quality genome assembly for Dillenia turbinata (Dilleniales).</title>
        <authorList>
            <person name="Chanderbali A."/>
        </authorList>
    </citation>
    <scope>NUCLEOTIDE SEQUENCE [LARGE SCALE GENOMIC DNA]</scope>
    <source>
        <strain evidence="1">LSX21</strain>
        <tissue evidence="1">Leaf</tissue>
    </source>
</reference>
<sequence>MFPSLYPNPFTKPIADIFFSHNFRSLNLKTSTNSNFSSANSNTHMSPKAQTPRTKAFGPTKLFAYVPCQANSCPNLQYQTPPIPFFHSQINHSSLSFCRQMALAIKLMPKTQLFSAFSVFFDMQYSVIVKCGCSGVSAARKLFAMLGERDVVS</sequence>
<dbReference type="Proteomes" id="UP001370490">
    <property type="component" value="Unassembled WGS sequence"/>
</dbReference>
<evidence type="ECO:0000313" key="1">
    <source>
        <dbReference type="EMBL" id="KAK6928150.1"/>
    </source>
</evidence>
<gene>
    <name evidence="1" type="ORF">RJ641_006741</name>
</gene>